<evidence type="ECO:0000313" key="3">
    <source>
        <dbReference type="Proteomes" id="UP000324222"/>
    </source>
</evidence>
<dbReference type="OrthoDB" id="5988333at2759"/>
<proteinExistence type="predicted"/>
<reference evidence="2 3" key="1">
    <citation type="submission" date="2019-05" db="EMBL/GenBank/DDBJ databases">
        <title>Another draft genome of Portunus trituberculatus and its Hox gene families provides insights of decapod evolution.</title>
        <authorList>
            <person name="Jeong J.-H."/>
            <person name="Song I."/>
            <person name="Kim S."/>
            <person name="Choi T."/>
            <person name="Kim D."/>
            <person name="Ryu S."/>
            <person name="Kim W."/>
        </authorList>
    </citation>
    <scope>NUCLEOTIDE SEQUENCE [LARGE SCALE GENOMIC DNA]</scope>
    <source>
        <tissue evidence="2">Muscle</tissue>
    </source>
</reference>
<feature type="compositionally biased region" description="Basic and acidic residues" evidence="1">
    <location>
        <begin position="37"/>
        <end position="58"/>
    </location>
</feature>
<dbReference type="Proteomes" id="UP000324222">
    <property type="component" value="Unassembled WGS sequence"/>
</dbReference>
<accession>A0A5B7FK76</accession>
<feature type="region of interest" description="Disordered" evidence="1">
    <location>
        <begin position="275"/>
        <end position="298"/>
    </location>
</feature>
<comment type="caution">
    <text evidence="2">The sequence shown here is derived from an EMBL/GenBank/DDBJ whole genome shotgun (WGS) entry which is preliminary data.</text>
</comment>
<feature type="region of interest" description="Disordered" evidence="1">
    <location>
        <begin position="1"/>
        <end position="82"/>
    </location>
</feature>
<dbReference type="AlphaFoldDB" id="A0A5B7FK76"/>
<dbReference type="EMBL" id="VSRR010006770">
    <property type="protein sequence ID" value="MPC45529.1"/>
    <property type="molecule type" value="Genomic_DNA"/>
</dbReference>
<keyword evidence="3" id="KW-1185">Reference proteome</keyword>
<evidence type="ECO:0000256" key="1">
    <source>
        <dbReference type="SAM" id="MobiDB-lite"/>
    </source>
</evidence>
<organism evidence="2 3">
    <name type="scientific">Portunus trituberculatus</name>
    <name type="common">Swimming crab</name>
    <name type="synonym">Neptunus trituberculatus</name>
    <dbReference type="NCBI Taxonomy" id="210409"/>
    <lineage>
        <taxon>Eukaryota</taxon>
        <taxon>Metazoa</taxon>
        <taxon>Ecdysozoa</taxon>
        <taxon>Arthropoda</taxon>
        <taxon>Crustacea</taxon>
        <taxon>Multicrustacea</taxon>
        <taxon>Malacostraca</taxon>
        <taxon>Eumalacostraca</taxon>
        <taxon>Eucarida</taxon>
        <taxon>Decapoda</taxon>
        <taxon>Pleocyemata</taxon>
        <taxon>Brachyura</taxon>
        <taxon>Eubrachyura</taxon>
        <taxon>Portunoidea</taxon>
        <taxon>Portunidae</taxon>
        <taxon>Portuninae</taxon>
        <taxon>Portunus</taxon>
    </lineage>
</organism>
<gene>
    <name evidence="2" type="ORF">E2C01_039230</name>
</gene>
<protein>
    <submittedName>
        <fullName evidence="2">Uncharacterized protein</fullName>
    </submittedName>
</protein>
<sequence>MSWFRFQHCEGKTDVRPAGQGSRNAKAMSSSHRKRRDKDSMDLPAKKRKSPLDEEVKDGSSQSRPECSSPLPVPGPSHTYTPAECLSGGNNFTRLSALLSDLIEKLYKGPAQADVSQGSHANFSAFHNVSSSEDEANEFSECLPDPLDDLDALNCSPPSHDSDESNYLTALRDLSGHFHSEEQTVVNYINQLRKEVAKIHINDSALADLCKWECEVGKDDLFPFDVTKKCEEIHKARKLERPSFCPYKSSGRRFATNKQTTKRLYQVLSHSQSCNQTRPVLGQRHSQGKGMHLQKPPQ</sequence>
<evidence type="ECO:0000313" key="2">
    <source>
        <dbReference type="EMBL" id="MPC45529.1"/>
    </source>
</evidence>
<name>A0A5B7FK76_PORTR</name>